<dbReference type="Pfam" id="PF08315">
    <property type="entry name" value="cwf18"/>
    <property type="match status" value="1"/>
</dbReference>
<accession>B6JYY7</accession>
<evidence type="ECO:0000313" key="2">
    <source>
        <dbReference type="EMBL" id="EEB06755.1"/>
    </source>
</evidence>
<dbReference type="Proteomes" id="UP000001744">
    <property type="component" value="Unassembled WGS sequence"/>
</dbReference>
<dbReference type="OMA" id="KPHNETT"/>
<evidence type="ECO:0000256" key="1">
    <source>
        <dbReference type="SAM" id="MobiDB-lite"/>
    </source>
</evidence>
<dbReference type="RefSeq" id="XP_002173048.1">
    <property type="nucleotide sequence ID" value="XM_002173012.2"/>
</dbReference>
<dbReference type="HOGENOM" id="CLU_091076_0_0_1"/>
<dbReference type="GO" id="GO:0000974">
    <property type="term" value="C:Prp19 complex"/>
    <property type="evidence" value="ECO:0007669"/>
    <property type="project" value="EnsemblFungi"/>
</dbReference>
<name>B6JYY7_SCHJY</name>
<dbReference type="VEuPathDB" id="FungiDB:SJAG_01810"/>
<dbReference type="OrthoDB" id="10261348at2759"/>
<dbReference type="InterPro" id="IPR013169">
    <property type="entry name" value="mRNA_splic_Cwf18-like"/>
</dbReference>
<proteinExistence type="predicted"/>
<dbReference type="EMBL" id="KE651168">
    <property type="protein sequence ID" value="EEB06755.1"/>
    <property type="molecule type" value="Genomic_DNA"/>
</dbReference>
<dbReference type="PANTHER" id="PTHR31551:SF1">
    <property type="entry name" value="COILED-COIL DOMAIN-CONTAINING PROTEIN 12"/>
    <property type="match status" value="1"/>
</dbReference>
<evidence type="ECO:0000313" key="3">
    <source>
        <dbReference type="JaponicusDB" id="SJAG_01810"/>
    </source>
</evidence>
<keyword evidence="4" id="KW-1185">Reference proteome</keyword>
<dbReference type="STRING" id="402676.B6JYY7"/>
<dbReference type="GO" id="GO:0071014">
    <property type="term" value="C:post-mRNA release spliceosomal complex"/>
    <property type="evidence" value="ECO:0007669"/>
    <property type="project" value="EnsemblFungi"/>
</dbReference>
<dbReference type="eggNOG" id="KOG3407">
    <property type="taxonomic scope" value="Eukaryota"/>
</dbReference>
<sequence>MSTFNEASESRKQRLAELRRINQLQREQQNHEGNDNENETNSSVLKFRNYDPVTQAPKMGFVEPPTIGEETVEKVAANIEEETQKVLEEQQAIPEEELDLTSLRPKKATWDLERDLKERMTALETATQNAKAYYIRQTIEERKKQASQEQAV</sequence>
<feature type="region of interest" description="Disordered" evidence="1">
    <location>
        <begin position="21"/>
        <end position="44"/>
    </location>
</feature>
<dbReference type="JaponicusDB" id="SJAG_01810">
    <property type="gene designation" value="cwf18"/>
</dbReference>
<dbReference type="AlphaFoldDB" id="B6JYY7"/>
<dbReference type="GO" id="GO:0005684">
    <property type="term" value="C:U2-type spliceosomal complex"/>
    <property type="evidence" value="ECO:0007669"/>
    <property type="project" value="EnsemblFungi"/>
</dbReference>
<dbReference type="PANTHER" id="PTHR31551">
    <property type="entry name" value="PRE-MRNA-SPLICING FACTOR CWF18"/>
    <property type="match status" value="1"/>
</dbReference>
<evidence type="ECO:0000313" key="4">
    <source>
        <dbReference type="Proteomes" id="UP000001744"/>
    </source>
</evidence>
<dbReference type="GeneID" id="7048237"/>
<protein>
    <submittedName>
        <fullName evidence="2">Complexed with Cdc5 protein Cwf18</fullName>
    </submittedName>
</protein>
<reference evidence="2 4" key="1">
    <citation type="journal article" date="2011" name="Science">
        <title>Comparative functional genomics of the fission yeasts.</title>
        <authorList>
            <person name="Rhind N."/>
            <person name="Chen Z."/>
            <person name="Yassour M."/>
            <person name="Thompson D.A."/>
            <person name="Haas B.J."/>
            <person name="Habib N."/>
            <person name="Wapinski I."/>
            <person name="Roy S."/>
            <person name="Lin M.F."/>
            <person name="Heiman D.I."/>
            <person name="Young S.K."/>
            <person name="Furuya K."/>
            <person name="Guo Y."/>
            <person name="Pidoux A."/>
            <person name="Chen H.M."/>
            <person name="Robbertse B."/>
            <person name="Goldberg J.M."/>
            <person name="Aoki K."/>
            <person name="Bayne E.H."/>
            <person name="Berlin A.M."/>
            <person name="Desjardins C.A."/>
            <person name="Dobbs E."/>
            <person name="Dukaj L."/>
            <person name="Fan L."/>
            <person name="FitzGerald M.G."/>
            <person name="French C."/>
            <person name="Gujja S."/>
            <person name="Hansen K."/>
            <person name="Keifenheim D."/>
            <person name="Levin J.Z."/>
            <person name="Mosher R.A."/>
            <person name="Mueller C.A."/>
            <person name="Pfiffner J."/>
            <person name="Priest M."/>
            <person name="Russ C."/>
            <person name="Smialowska A."/>
            <person name="Swoboda P."/>
            <person name="Sykes S.M."/>
            <person name="Vaughn M."/>
            <person name="Vengrova S."/>
            <person name="Yoder R."/>
            <person name="Zeng Q."/>
            <person name="Allshire R."/>
            <person name="Baulcombe D."/>
            <person name="Birren B.W."/>
            <person name="Brown W."/>
            <person name="Ekwall K."/>
            <person name="Kellis M."/>
            <person name="Leatherwood J."/>
            <person name="Levin H."/>
            <person name="Margalit H."/>
            <person name="Martienssen R."/>
            <person name="Nieduszynski C.A."/>
            <person name="Spatafora J.W."/>
            <person name="Friedman N."/>
            <person name="Dalgaard J.Z."/>
            <person name="Baumann P."/>
            <person name="Niki H."/>
            <person name="Regev A."/>
            <person name="Nusbaum C."/>
        </authorList>
    </citation>
    <scope>NUCLEOTIDE SEQUENCE [LARGE SCALE GENOMIC DNA]</scope>
    <source>
        <strain evidence="4">yFS275 / FY16936</strain>
    </source>
</reference>
<organism evidence="2 4">
    <name type="scientific">Schizosaccharomyces japonicus (strain yFS275 / FY16936)</name>
    <name type="common">Fission yeast</name>
    <dbReference type="NCBI Taxonomy" id="402676"/>
    <lineage>
        <taxon>Eukaryota</taxon>
        <taxon>Fungi</taxon>
        <taxon>Dikarya</taxon>
        <taxon>Ascomycota</taxon>
        <taxon>Taphrinomycotina</taxon>
        <taxon>Schizosaccharomycetes</taxon>
        <taxon>Schizosaccharomycetales</taxon>
        <taxon>Schizosaccharomycetaceae</taxon>
        <taxon>Schizosaccharomyces</taxon>
    </lineage>
</organism>
<gene>
    <name evidence="3" type="primary">cwf18</name>
    <name evidence="2" type="ORF">SJAG_01810</name>
</gene>